<evidence type="ECO:0000256" key="1">
    <source>
        <dbReference type="ARBA" id="ARBA00008791"/>
    </source>
</evidence>
<dbReference type="InterPro" id="IPR006016">
    <property type="entry name" value="UspA"/>
</dbReference>
<dbReference type="PRINTS" id="PR01438">
    <property type="entry name" value="UNVRSLSTRESS"/>
</dbReference>
<keyword evidence="4" id="KW-1185">Reference proteome</keyword>
<comment type="caution">
    <text evidence="3">The sequence shown here is derived from an EMBL/GenBank/DDBJ whole genome shotgun (WGS) entry which is preliminary data.</text>
</comment>
<feature type="domain" description="UspA" evidence="2">
    <location>
        <begin position="167"/>
        <end position="309"/>
    </location>
</feature>
<organism evidence="3 4">
    <name type="scientific">Aeoliella straminimaris</name>
    <dbReference type="NCBI Taxonomy" id="2954799"/>
    <lineage>
        <taxon>Bacteria</taxon>
        <taxon>Pseudomonadati</taxon>
        <taxon>Planctomycetota</taxon>
        <taxon>Planctomycetia</taxon>
        <taxon>Pirellulales</taxon>
        <taxon>Lacipirellulaceae</taxon>
        <taxon>Aeoliella</taxon>
    </lineage>
</organism>
<feature type="domain" description="UspA" evidence="2">
    <location>
        <begin position="24"/>
        <end position="159"/>
    </location>
</feature>
<dbReference type="InterPro" id="IPR006015">
    <property type="entry name" value="Universal_stress_UspA"/>
</dbReference>
<dbReference type="EMBL" id="JAMXLR010000024">
    <property type="protein sequence ID" value="MCO6043497.1"/>
    <property type="molecule type" value="Genomic_DNA"/>
</dbReference>
<evidence type="ECO:0000313" key="3">
    <source>
        <dbReference type="EMBL" id="MCO6043497.1"/>
    </source>
</evidence>
<reference evidence="3" key="1">
    <citation type="submission" date="2022-06" db="EMBL/GenBank/DDBJ databases">
        <title>Aeoliella straminimaris, a novel planctomycete from sediments.</title>
        <authorList>
            <person name="Vitorino I.R."/>
            <person name="Lage O.M."/>
        </authorList>
    </citation>
    <scope>NUCLEOTIDE SEQUENCE</scope>
    <source>
        <strain evidence="3">ICT_H6.2</strain>
    </source>
</reference>
<dbReference type="Gene3D" id="3.40.50.620">
    <property type="entry name" value="HUPs"/>
    <property type="match status" value="2"/>
</dbReference>
<dbReference type="AlphaFoldDB" id="A0A9X2JFP2"/>
<dbReference type="SUPFAM" id="SSF52402">
    <property type="entry name" value="Adenine nucleotide alpha hydrolases-like"/>
    <property type="match status" value="2"/>
</dbReference>
<dbReference type="InterPro" id="IPR014729">
    <property type="entry name" value="Rossmann-like_a/b/a_fold"/>
</dbReference>
<protein>
    <submittedName>
        <fullName evidence="3">Universal stress protein</fullName>
    </submittedName>
</protein>
<evidence type="ECO:0000313" key="4">
    <source>
        <dbReference type="Proteomes" id="UP001155241"/>
    </source>
</evidence>
<evidence type="ECO:0000259" key="2">
    <source>
        <dbReference type="Pfam" id="PF00582"/>
    </source>
</evidence>
<name>A0A9X2JFP2_9BACT</name>
<dbReference type="RefSeq" id="WP_252851603.1">
    <property type="nucleotide sequence ID" value="NZ_JAMXLR010000024.1"/>
</dbReference>
<proteinExistence type="inferred from homology"/>
<dbReference type="PANTHER" id="PTHR46268:SF6">
    <property type="entry name" value="UNIVERSAL STRESS PROTEIN UP12"/>
    <property type="match status" value="1"/>
</dbReference>
<dbReference type="CDD" id="cd00293">
    <property type="entry name" value="USP-like"/>
    <property type="match status" value="2"/>
</dbReference>
<dbReference type="Proteomes" id="UP001155241">
    <property type="component" value="Unassembled WGS sequence"/>
</dbReference>
<gene>
    <name evidence="3" type="ORF">NG895_06220</name>
</gene>
<sequence length="316" mass="34500">MPQWYNILVGVDLSRGDWRANPEGETPSQFACERAIHLAQALDAHREDPAKLHFVAVLDLDEKTQRLIAKSQADEETVVSSAEEALRHHVDAAAKAGIKADSEVLLGRPRVELLKYVNETKPDIVLIGNRGHGMLGSILVGSTAISLIAQSPCPVGVIKQRPNPTVDRILLGTNFTPVCNRLLDLAIRLARLFKAELHVTHVVEPMKRPFLQFSAVSDDEVNAAYDEAVSKARAKLDEIAAREDAAALSPKMVTHLEEGIASDVVFRQTKELDIDVLMLGTVTQGGMSSMFFGSTAQRLLPNLDCSLLTMRPAETA</sequence>
<dbReference type="PANTHER" id="PTHR46268">
    <property type="entry name" value="STRESS RESPONSE PROTEIN NHAX"/>
    <property type="match status" value="1"/>
</dbReference>
<comment type="similarity">
    <text evidence="1">Belongs to the universal stress protein A family.</text>
</comment>
<dbReference type="Pfam" id="PF00582">
    <property type="entry name" value="Usp"/>
    <property type="match status" value="2"/>
</dbReference>
<accession>A0A9X2JFP2</accession>